<dbReference type="AlphaFoldDB" id="A0A1Y5PYZ9"/>
<protein>
    <submittedName>
        <fullName evidence="1">Uncharacterized protein</fullName>
    </submittedName>
</protein>
<gene>
    <name evidence="1" type="ORF">SPPYR_1617</name>
</gene>
<dbReference type="KEGG" id="sphu:SPPYR_1617"/>
<evidence type="ECO:0000313" key="1">
    <source>
        <dbReference type="EMBL" id="SBV32737.1"/>
    </source>
</evidence>
<name>A0A1Y5PYZ9_9SPHN</name>
<proteinExistence type="predicted"/>
<dbReference type="EMBL" id="LT598653">
    <property type="protein sequence ID" value="SBV32737.1"/>
    <property type="molecule type" value="Genomic_DNA"/>
</dbReference>
<sequence>MERKEKIAVSRQIEENVIASDPAMVKPWAQVK</sequence>
<organism evidence="1">
    <name type="scientific">uncultured Sphingopyxis sp</name>
    <dbReference type="NCBI Taxonomy" id="310581"/>
    <lineage>
        <taxon>Bacteria</taxon>
        <taxon>Pseudomonadati</taxon>
        <taxon>Pseudomonadota</taxon>
        <taxon>Alphaproteobacteria</taxon>
        <taxon>Sphingomonadales</taxon>
        <taxon>Sphingomonadaceae</taxon>
        <taxon>Sphingopyxis</taxon>
        <taxon>environmental samples</taxon>
    </lineage>
</organism>
<accession>A0A1Y5PYZ9</accession>
<reference evidence="1" key="1">
    <citation type="submission" date="2016-03" db="EMBL/GenBank/DDBJ databases">
        <authorList>
            <person name="Ploux O."/>
        </authorList>
    </citation>
    <scope>NUCLEOTIDE SEQUENCE</scope>
    <source>
        <strain evidence="1">UC10</strain>
    </source>
</reference>